<dbReference type="OrthoDB" id="9814992at2"/>
<evidence type="ECO:0000313" key="1">
    <source>
        <dbReference type="EMBL" id="SEM45699.1"/>
    </source>
</evidence>
<dbReference type="Proteomes" id="UP000199158">
    <property type="component" value="Unassembled WGS sequence"/>
</dbReference>
<accession>A0A1H7YKP5</accession>
<dbReference type="InterPro" id="IPR006498">
    <property type="entry name" value="Tail_tube"/>
</dbReference>
<dbReference type="STRING" id="474960.SAMN05216180_0056"/>
<organism evidence="1 2">
    <name type="scientific">Hydrogenoanaerobacterium saccharovorans</name>
    <dbReference type="NCBI Taxonomy" id="474960"/>
    <lineage>
        <taxon>Bacteria</taxon>
        <taxon>Bacillati</taxon>
        <taxon>Bacillota</taxon>
        <taxon>Clostridia</taxon>
        <taxon>Eubacteriales</taxon>
        <taxon>Oscillospiraceae</taxon>
        <taxon>Hydrogenoanaerobacterium</taxon>
    </lineage>
</organism>
<proteinExistence type="predicted"/>
<dbReference type="AlphaFoldDB" id="A0A1H7YKP5"/>
<evidence type="ECO:0000313" key="2">
    <source>
        <dbReference type="Proteomes" id="UP000199158"/>
    </source>
</evidence>
<dbReference type="RefSeq" id="WP_092750503.1">
    <property type="nucleotide sequence ID" value="NZ_FOCG01000001.1"/>
</dbReference>
<dbReference type="EMBL" id="FOCG01000001">
    <property type="protein sequence ID" value="SEM45699.1"/>
    <property type="molecule type" value="Genomic_DNA"/>
</dbReference>
<name>A0A1H7YKP5_9FIRM</name>
<protein>
    <recommendedName>
        <fullName evidence="3">Phage major tail tube protein</fullName>
    </recommendedName>
</protein>
<keyword evidence="2" id="KW-1185">Reference proteome</keyword>
<sequence>MAKKIISGSTGAMTVFANGRELNDVTSVTLPDVEMPTTEIKGAGIMGTLNIPQTGQVNAMTVEITLRRTGKDKAYLMAQGKVDIEVRMATDVRASDGSMYVEGTKIFATGYATKIGNGKAEPGSTRDESVSYSVTRYREIIDGEETMLIDQESKVFKVGGKDRMREVRSILY</sequence>
<evidence type="ECO:0008006" key="3">
    <source>
        <dbReference type="Google" id="ProtNLM"/>
    </source>
</evidence>
<gene>
    <name evidence="1" type="ORF">SAMN05216180_0056</name>
</gene>
<reference evidence="1 2" key="1">
    <citation type="submission" date="2016-10" db="EMBL/GenBank/DDBJ databases">
        <authorList>
            <person name="de Groot N.N."/>
        </authorList>
    </citation>
    <scope>NUCLEOTIDE SEQUENCE [LARGE SCALE GENOMIC DNA]</scope>
    <source>
        <strain evidence="1 2">CGMCC 1.5070</strain>
    </source>
</reference>
<dbReference type="Pfam" id="PF04985">
    <property type="entry name" value="Phage_tube"/>
    <property type="match status" value="1"/>
</dbReference>